<dbReference type="EMBL" id="KN833703">
    <property type="protein sequence ID" value="KIK26158.1"/>
    <property type="molecule type" value="Genomic_DNA"/>
</dbReference>
<dbReference type="PROSITE" id="PS00678">
    <property type="entry name" value="WD_REPEATS_1"/>
    <property type="match status" value="2"/>
</dbReference>
<reference evidence="5 6" key="1">
    <citation type="submission" date="2014-04" db="EMBL/GenBank/DDBJ databases">
        <authorList>
            <consortium name="DOE Joint Genome Institute"/>
            <person name="Kuo A."/>
            <person name="Kohler A."/>
            <person name="Costa M.D."/>
            <person name="Nagy L.G."/>
            <person name="Floudas D."/>
            <person name="Copeland A."/>
            <person name="Barry K.W."/>
            <person name="Cichocki N."/>
            <person name="Veneault-Fourrey C."/>
            <person name="LaButti K."/>
            <person name="Lindquist E.A."/>
            <person name="Lipzen A."/>
            <person name="Lundell T."/>
            <person name="Morin E."/>
            <person name="Murat C."/>
            <person name="Sun H."/>
            <person name="Tunlid A."/>
            <person name="Henrissat B."/>
            <person name="Grigoriev I.V."/>
            <person name="Hibbett D.S."/>
            <person name="Martin F."/>
            <person name="Nordberg H.P."/>
            <person name="Cantor M.N."/>
            <person name="Hua S.X."/>
        </authorList>
    </citation>
    <scope>NUCLEOTIDE SEQUENCE [LARGE SCALE GENOMIC DNA]</scope>
    <source>
        <strain evidence="5 6">441</strain>
    </source>
</reference>
<feature type="region of interest" description="Disordered" evidence="4">
    <location>
        <begin position="561"/>
        <end position="610"/>
    </location>
</feature>
<dbReference type="GO" id="GO:0034198">
    <property type="term" value="P:cellular response to amino acid starvation"/>
    <property type="evidence" value="ECO:0007669"/>
    <property type="project" value="TreeGrafter"/>
</dbReference>
<evidence type="ECO:0000256" key="3">
    <source>
        <dbReference type="PROSITE-ProRule" id="PRU00221"/>
    </source>
</evidence>
<feature type="compositionally biased region" description="Basic and acidic residues" evidence="4">
    <location>
        <begin position="25"/>
        <end position="34"/>
    </location>
</feature>
<feature type="region of interest" description="Disordered" evidence="4">
    <location>
        <begin position="729"/>
        <end position="749"/>
    </location>
</feature>
<evidence type="ECO:0000256" key="4">
    <source>
        <dbReference type="SAM" id="MobiDB-lite"/>
    </source>
</evidence>
<feature type="repeat" description="WD" evidence="3">
    <location>
        <begin position="281"/>
        <end position="323"/>
    </location>
</feature>
<reference evidence="6" key="2">
    <citation type="submission" date="2015-01" db="EMBL/GenBank/DDBJ databases">
        <title>Evolutionary Origins and Diversification of the Mycorrhizal Mutualists.</title>
        <authorList>
            <consortium name="DOE Joint Genome Institute"/>
            <consortium name="Mycorrhizal Genomics Consortium"/>
            <person name="Kohler A."/>
            <person name="Kuo A."/>
            <person name="Nagy L.G."/>
            <person name="Floudas D."/>
            <person name="Copeland A."/>
            <person name="Barry K.W."/>
            <person name="Cichocki N."/>
            <person name="Veneault-Fourrey C."/>
            <person name="LaButti K."/>
            <person name="Lindquist E.A."/>
            <person name="Lipzen A."/>
            <person name="Lundell T."/>
            <person name="Morin E."/>
            <person name="Murat C."/>
            <person name="Riley R."/>
            <person name="Ohm R."/>
            <person name="Sun H."/>
            <person name="Tunlid A."/>
            <person name="Henrissat B."/>
            <person name="Grigoriev I.V."/>
            <person name="Hibbett D.S."/>
            <person name="Martin F."/>
        </authorList>
    </citation>
    <scope>NUCLEOTIDE SEQUENCE [LARGE SCALE GENOMIC DNA]</scope>
    <source>
        <strain evidence="6">441</strain>
    </source>
</reference>
<evidence type="ECO:0000256" key="2">
    <source>
        <dbReference type="ARBA" id="ARBA00022737"/>
    </source>
</evidence>
<keyword evidence="1 3" id="KW-0853">WD repeat</keyword>
<dbReference type="Pfam" id="PF00400">
    <property type="entry name" value="WD40"/>
    <property type="match status" value="1"/>
</dbReference>
<dbReference type="SUPFAM" id="SSF50978">
    <property type="entry name" value="WD40 repeat-like"/>
    <property type="match status" value="1"/>
</dbReference>
<protein>
    <submittedName>
        <fullName evidence="5">Uncharacterized protein</fullName>
    </submittedName>
</protein>
<dbReference type="HOGENOM" id="CLU_001497_3_0_1"/>
<name>A0A0D0A245_9AGAM</name>
<dbReference type="Proteomes" id="UP000054018">
    <property type="component" value="Unassembled WGS sequence"/>
</dbReference>
<gene>
    <name evidence="5" type="ORF">PISMIDRAFT_95551</name>
</gene>
<feature type="region of interest" description="Disordered" evidence="4">
    <location>
        <begin position="1"/>
        <end position="41"/>
    </location>
</feature>
<dbReference type="InterPro" id="IPR049567">
    <property type="entry name" value="WDR59-like"/>
</dbReference>
<keyword evidence="2" id="KW-0677">Repeat</keyword>
<dbReference type="InterPro" id="IPR015943">
    <property type="entry name" value="WD40/YVTN_repeat-like_dom_sf"/>
</dbReference>
<dbReference type="InterPro" id="IPR019775">
    <property type="entry name" value="WD40_repeat_CS"/>
</dbReference>
<dbReference type="OrthoDB" id="311712at2759"/>
<dbReference type="PANTHER" id="PTHR46170">
    <property type="entry name" value="GATOR COMPLEX PROTEIN WDR59"/>
    <property type="match status" value="1"/>
</dbReference>
<evidence type="ECO:0000313" key="6">
    <source>
        <dbReference type="Proteomes" id="UP000054018"/>
    </source>
</evidence>
<proteinExistence type="predicted"/>
<dbReference type="GO" id="GO:0005774">
    <property type="term" value="C:vacuolar membrane"/>
    <property type="evidence" value="ECO:0007669"/>
    <property type="project" value="TreeGrafter"/>
</dbReference>
<dbReference type="AlphaFoldDB" id="A0A0D0A245"/>
<feature type="compositionally biased region" description="Low complexity" evidence="4">
    <location>
        <begin position="569"/>
        <end position="579"/>
    </location>
</feature>
<feature type="region of interest" description="Disordered" evidence="4">
    <location>
        <begin position="471"/>
        <end position="493"/>
    </location>
</feature>
<dbReference type="GO" id="GO:1904263">
    <property type="term" value="P:positive regulation of TORC1 signaling"/>
    <property type="evidence" value="ECO:0007669"/>
    <property type="project" value="TreeGrafter"/>
</dbReference>
<feature type="region of interest" description="Disordered" evidence="4">
    <location>
        <begin position="1113"/>
        <end position="1142"/>
    </location>
</feature>
<dbReference type="STRING" id="765257.A0A0D0A245"/>
<dbReference type="SMART" id="SM00320">
    <property type="entry name" value="WD40"/>
    <property type="match status" value="5"/>
</dbReference>
<dbReference type="PROSITE" id="PS50082">
    <property type="entry name" value="WD_REPEATS_2"/>
    <property type="match status" value="1"/>
</dbReference>
<dbReference type="CDD" id="cd11605">
    <property type="entry name" value="RWD_DRWD_ELF-like"/>
    <property type="match status" value="1"/>
</dbReference>
<dbReference type="PROSITE" id="PS50294">
    <property type="entry name" value="WD_REPEATS_REGION"/>
    <property type="match status" value="1"/>
</dbReference>
<organism evidence="5 6">
    <name type="scientific">Pisolithus microcarpus 441</name>
    <dbReference type="NCBI Taxonomy" id="765257"/>
    <lineage>
        <taxon>Eukaryota</taxon>
        <taxon>Fungi</taxon>
        <taxon>Dikarya</taxon>
        <taxon>Basidiomycota</taxon>
        <taxon>Agaricomycotina</taxon>
        <taxon>Agaricomycetes</taxon>
        <taxon>Agaricomycetidae</taxon>
        <taxon>Boletales</taxon>
        <taxon>Sclerodermatineae</taxon>
        <taxon>Pisolithaceae</taxon>
        <taxon>Pisolithus</taxon>
    </lineage>
</organism>
<dbReference type="InterPro" id="IPR036322">
    <property type="entry name" value="WD40_repeat_dom_sf"/>
</dbReference>
<evidence type="ECO:0000256" key="1">
    <source>
        <dbReference type="ARBA" id="ARBA00022574"/>
    </source>
</evidence>
<dbReference type="InterPro" id="IPR001680">
    <property type="entry name" value="WD40_rpt"/>
</dbReference>
<keyword evidence="6" id="KW-1185">Reference proteome</keyword>
<dbReference type="PANTHER" id="PTHR46170:SF1">
    <property type="entry name" value="GATOR COMPLEX PROTEIN WDR59"/>
    <property type="match status" value="1"/>
</dbReference>
<accession>A0A0D0A245</accession>
<feature type="compositionally biased region" description="Low complexity" evidence="4">
    <location>
        <begin position="1063"/>
        <end position="1076"/>
    </location>
</feature>
<evidence type="ECO:0000313" key="5">
    <source>
        <dbReference type="EMBL" id="KIK26158.1"/>
    </source>
</evidence>
<dbReference type="Gene3D" id="2.130.10.10">
    <property type="entry name" value="YVTN repeat-like/Quinoprotein amine dehydrogenase"/>
    <property type="match status" value="1"/>
</dbReference>
<dbReference type="GO" id="GO:0035591">
    <property type="term" value="F:signaling adaptor activity"/>
    <property type="evidence" value="ECO:0007669"/>
    <property type="project" value="TreeGrafter"/>
</dbReference>
<feature type="region of interest" description="Disordered" evidence="4">
    <location>
        <begin position="1045"/>
        <end position="1076"/>
    </location>
</feature>
<sequence>MSRSSSRSRNNLPSTSGRIRIANEISEREHDREGPVPSSLSLLSARRPSWAPAPHDNHNSQDRIIAGLASYRDVPTFNVPNQADNSSPEIDGGNFRRNLHIDMKDLVGDAVGNMSISPVGRDIVLAARRGLFIIDLEAPLEVPRFLPQGGTWEVADVQWNPHHLRAEYIVSTSSEKLLIWNLSMPGNMSIEHVLRSHYRAITDINWHTSEPHLVSSVGIDSWIWTWDLRETRKPVLDSGSDVAGGTQVKWNRQDADVLASSHMDEVLIWDRRKGSLPTARIRAHSAKIYGIDWAHARASDIVTCSLDKSIKVWNVKEAISTEETAQPQPLTAITTRYPVWRARDLPFGRGVLSLPQRGETILEMWAEHNPLTPAEVFAGHEDVVKEFVWRRGSTSGEYQLITWSKDRTLRFWHVGPDIMEKFGWKAGTTVAEAQPQNLFDQRQSFRHPPQSLEHVPTLSAPIGSRSILAEVRAGPPQPPPKPTNPVLQPHHGSAARGKGILLLEPGAAASSPRGHTVQPIYNQTHRPIPIPATAKITRGKAMGGRSAKVDPIVWLSSVKVENRRDESSSSRVSSSSTASPQRENSSAARNGKRKRSLSKVRENKDGDGEQSLWPEITSVLTKLASSNKIRLEKNDLSKRRTCTIGLHGPWGESSSVFVRVSFRFPKGYPHAPHPEGTPEVELERTPLISRRTRAIMRKKLRALRERHRPCLEACLRFLLFGDEDDQVSASVSSESSSEDEDPGQLAPKPRTFTAALLRNNKKSLTEPRTSQGVFGPNGELVCFFWSPRRGPRNSEAASSANNSLSPPSFRPLFQPPSLLSDAVRRLALAACDQQVDRADFRRSDKSDYTVRIMTNLLTFSAQKSRRNSDGHPANDGPSHCTAPAKPACRTTVYIRLPDDVNLFRRKVASEYIFDAATLPSLCATNARIAREHGQFSHERVFRTLESLFPPREAAASFNIFTVTGLHIIEQLYRRRHKHFCVNYDIQMLAMIAVVFLKAYARVSVPTVVIRPPSPKEPPSAVSKTDDDYFSSPVVKDPRAAVLSPGWPRLSSVSPTGPSVPAASLLSTSTSSRGSWSSLFNPGSVRQLMSGVPESITTPLDAMSPRAPPVPIPLGDIIPRLPNPDSPRRKALGKDASPSLTAPLSKSWSETHVIPLARPSLSQSSSQGRRPTFPRVDNVKQTASQKKLVIFDKEPESKEAFFQPDRLARLACHIISYAEVLLKWKLDFKRLELLNAVKTSEFVKIPPVSQQEFGFGTFLHVSYVEW</sequence>
<dbReference type="GO" id="GO:0035859">
    <property type="term" value="C:Seh1-associated complex"/>
    <property type="evidence" value="ECO:0007669"/>
    <property type="project" value="TreeGrafter"/>
</dbReference>